<dbReference type="SMART" id="SM00448">
    <property type="entry name" value="REC"/>
    <property type="match status" value="1"/>
</dbReference>
<evidence type="ECO:0000313" key="4">
    <source>
        <dbReference type="EMBL" id="KIQ68868.1"/>
    </source>
</evidence>
<dbReference type="PANTHER" id="PTHR44591">
    <property type="entry name" value="STRESS RESPONSE REGULATOR PROTEIN 1"/>
    <property type="match status" value="1"/>
</dbReference>
<keyword evidence="5" id="KW-1185">Reference proteome</keyword>
<feature type="domain" description="Response regulatory" evidence="3">
    <location>
        <begin position="15"/>
        <end position="125"/>
    </location>
</feature>
<evidence type="ECO:0000313" key="5">
    <source>
        <dbReference type="Proteomes" id="UP000035100"/>
    </source>
</evidence>
<dbReference type="InterPro" id="IPR011006">
    <property type="entry name" value="CheY-like_superfamily"/>
</dbReference>
<evidence type="ECO:0000256" key="1">
    <source>
        <dbReference type="ARBA" id="ARBA00022553"/>
    </source>
</evidence>
<evidence type="ECO:0000259" key="3">
    <source>
        <dbReference type="PROSITE" id="PS50110"/>
    </source>
</evidence>
<dbReference type="InterPro" id="IPR001789">
    <property type="entry name" value="Sig_transdc_resp-reg_receiver"/>
</dbReference>
<evidence type="ECO:0000256" key="2">
    <source>
        <dbReference type="PROSITE-ProRule" id="PRU00169"/>
    </source>
</evidence>
<proteinExistence type="predicted"/>
<dbReference type="Proteomes" id="UP000035100">
    <property type="component" value="Unassembled WGS sequence"/>
</dbReference>
<protein>
    <submittedName>
        <fullName evidence="4">CheY-like receiver</fullName>
    </submittedName>
</protein>
<dbReference type="STRING" id="1123501.Wenmar_02597"/>
<name>A0A0D0QCY5_9RHOB</name>
<dbReference type="RefSeq" id="WP_018301500.1">
    <property type="nucleotide sequence ID" value="NZ_KB902277.1"/>
</dbReference>
<accession>A0A0D0QCY5</accession>
<dbReference type="Pfam" id="PF00072">
    <property type="entry name" value="Response_reg"/>
    <property type="match status" value="1"/>
</dbReference>
<dbReference type="EMBL" id="AONG01000012">
    <property type="protein sequence ID" value="KIQ68868.1"/>
    <property type="molecule type" value="Genomic_DNA"/>
</dbReference>
<reference evidence="4 5" key="1">
    <citation type="submission" date="2013-01" db="EMBL/GenBank/DDBJ databases">
        <authorList>
            <person name="Fiebig A."/>
            <person name="Goeker M."/>
            <person name="Klenk H.-P.P."/>
        </authorList>
    </citation>
    <scope>NUCLEOTIDE SEQUENCE [LARGE SCALE GENOMIC DNA]</scope>
    <source>
        <strain evidence="4 5">DSM 24838</strain>
    </source>
</reference>
<keyword evidence="1 2" id="KW-0597">Phosphoprotein</keyword>
<dbReference type="PANTHER" id="PTHR44591:SF24">
    <property type="entry name" value="PROTEIN-GLUTAMATE METHYLESTERASE_PROTEIN-GLUTAMINE GLUTAMINASE 1"/>
    <property type="match status" value="1"/>
</dbReference>
<dbReference type="GO" id="GO:0000160">
    <property type="term" value="P:phosphorelay signal transduction system"/>
    <property type="evidence" value="ECO:0007669"/>
    <property type="project" value="InterPro"/>
</dbReference>
<feature type="modified residue" description="4-aspartylphosphate" evidence="2">
    <location>
        <position position="65"/>
    </location>
</feature>
<dbReference type="eggNOG" id="COG0784">
    <property type="taxonomic scope" value="Bacteria"/>
</dbReference>
<dbReference type="Gene3D" id="3.40.50.2300">
    <property type="match status" value="1"/>
</dbReference>
<organism evidence="4 5">
    <name type="scientific">Wenxinia marina DSM 24838</name>
    <dbReference type="NCBI Taxonomy" id="1123501"/>
    <lineage>
        <taxon>Bacteria</taxon>
        <taxon>Pseudomonadati</taxon>
        <taxon>Pseudomonadota</taxon>
        <taxon>Alphaproteobacteria</taxon>
        <taxon>Rhodobacterales</taxon>
        <taxon>Roseobacteraceae</taxon>
        <taxon>Wenxinia</taxon>
    </lineage>
</organism>
<dbReference type="AlphaFoldDB" id="A0A0D0QCY5"/>
<comment type="caution">
    <text evidence="4">The sequence shown here is derived from an EMBL/GenBank/DDBJ whole genome shotgun (WGS) entry which is preliminary data.</text>
</comment>
<gene>
    <name evidence="4" type="ORF">Wenmar_02597</name>
</gene>
<dbReference type="SUPFAM" id="SSF52172">
    <property type="entry name" value="CheY-like"/>
    <property type="match status" value="1"/>
</dbReference>
<dbReference type="OrthoDB" id="7875302at2"/>
<dbReference type="PROSITE" id="PS50110">
    <property type="entry name" value="RESPONSE_REGULATORY"/>
    <property type="match status" value="1"/>
</dbReference>
<sequence>MLPVDATPPPRSARRILIVEDETLVCMDLEDELGALGYEIAGVALHPERAMAILDAGGVDVALLDVDLAGDCAGPVARRLDRMHIPFILITGLDPETVRGRGLTAPIVAKPFGEGQIRAALEGVAVGHAVSP</sequence>
<dbReference type="InterPro" id="IPR050595">
    <property type="entry name" value="Bact_response_regulator"/>
</dbReference>